<feature type="domain" description="HTH lysR-type" evidence="5">
    <location>
        <begin position="41"/>
        <end position="98"/>
    </location>
</feature>
<dbReference type="Pfam" id="PF00126">
    <property type="entry name" value="HTH_1"/>
    <property type="match status" value="1"/>
</dbReference>
<dbReference type="InterPro" id="IPR050950">
    <property type="entry name" value="HTH-type_LysR_regulators"/>
</dbReference>
<dbReference type="Gene3D" id="1.10.10.10">
    <property type="entry name" value="Winged helix-like DNA-binding domain superfamily/Winged helix DNA-binding domain"/>
    <property type="match status" value="1"/>
</dbReference>
<evidence type="ECO:0000256" key="4">
    <source>
        <dbReference type="ARBA" id="ARBA00023163"/>
    </source>
</evidence>
<protein>
    <recommendedName>
        <fullName evidence="5">HTH lysR-type domain-containing protein</fullName>
    </recommendedName>
</protein>
<evidence type="ECO:0000256" key="1">
    <source>
        <dbReference type="ARBA" id="ARBA00009437"/>
    </source>
</evidence>
<keyword evidence="7" id="KW-1185">Reference proteome</keyword>
<evidence type="ECO:0000256" key="3">
    <source>
        <dbReference type="ARBA" id="ARBA00023125"/>
    </source>
</evidence>
<comment type="similarity">
    <text evidence="1">Belongs to the LysR transcriptional regulatory family.</text>
</comment>
<dbReference type="SUPFAM" id="SSF46785">
    <property type="entry name" value="Winged helix' DNA-binding domain"/>
    <property type="match status" value="1"/>
</dbReference>
<gene>
    <name evidence="6" type="ORF">CEY11_07685</name>
</gene>
<organism evidence="6 7">
    <name type="scientific">Candidimonas nitroreducens</name>
    <dbReference type="NCBI Taxonomy" id="683354"/>
    <lineage>
        <taxon>Bacteria</taxon>
        <taxon>Pseudomonadati</taxon>
        <taxon>Pseudomonadota</taxon>
        <taxon>Betaproteobacteria</taxon>
        <taxon>Burkholderiales</taxon>
        <taxon>Alcaligenaceae</taxon>
        <taxon>Candidimonas</taxon>
    </lineage>
</organism>
<evidence type="ECO:0000313" key="7">
    <source>
        <dbReference type="Proteomes" id="UP000214603"/>
    </source>
</evidence>
<comment type="caution">
    <text evidence="6">The sequence shown here is derived from an EMBL/GenBank/DDBJ whole genome shotgun (WGS) entry which is preliminary data.</text>
</comment>
<keyword evidence="2" id="KW-0805">Transcription regulation</keyword>
<dbReference type="Proteomes" id="UP000214603">
    <property type="component" value="Unassembled WGS sequence"/>
</dbReference>
<dbReference type="Gene3D" id="3.40.190.290">
    <property type="match status" value="1"/>
</dbReference>
<dbReference type="EMBL" id="NJIH01000004">
    <property type="protein sequence ID" value="OWT61718.1"/>
    <property type="molecule type" value="Genomic_DNA"/>
</dbReference>
<keyword evidence="3" id="KW-0238">DNA-binding</keyword>
<dbReference type="InterPro" id="IPR036388">
    <property type="entry name" value="WH-like_DNA-bd_sf"/>
</dbReference>
<dbReference type="InterPro" id="IPR036390">
    <property type="entry name" value="WH_DNA-bd_sf"/>
</dbReference>
<dbReference type="PRINTS" id="PR00039">
    <property type="entry name" value="HTHLYSR"/>
</dbReference>
<evidence type="ECO:0000256" key="2">
    <source>
        <dbReference type="ARBA" id="ARBA00023015"/>
    </source>
</evidence>
<name>A0A225MKF1_9BURK</name>
<dbReference type="PANTHER" id="PTHR30419">
    <property type="entry name" value="HTH-TYPE TRANSCRIPTIONAL REGULATOR YBHD"/>
    <property type="match status" value="1"/>
</dbReference>
<keyword evidence="4" id="KW-0804">Transcription</keyword>
<proteinExistence type="inferred from homology"/>
<dbReference type="GO" id="GO:0005829">
    <property type="term" value="C:cytosol"/>
    <property type="evidence" value="ECO:0007669"/>
    <property type="project" value="TreeGrafter"/>
</dbReference>
<dbReference type="AlphaFoldDB" id="A0A225MKF1"/>
<dbReference type="FunFam" id="1.10.10.10:FF:000001">
    <property type="entry name" value="LysR family transcriptional regulator"/>
    <property type="match status" value="1"/>
</dbReference>
<reference evidence="7" key="1">
    <citation type="submission" date="2017-06" db="EMBL/GenBank/DDBJ databases">
        <title>Herbaspirillum phytohormonus sp. nov., isolated from the root nodule of Robinia pseudoacacia in lead-zinc mine.</title>
        <authorList>
            <person name="Fan M."/>
            <person name="Lin Y."/>
        </authorList>
    </citation>
    <scope>NUCLEOTIDE SEQUENCE [LARGE SCALE GENOMIC DNA]</scope>
    <source>
        <strain evidence="7">SC-089</strain>
    </source>
</reference>
<dbReference type="PANTHER" id="PTHR30419:SF30">
    <property type="entry name" value="LYSR FAMILY TRANSCRIPTIONAL REGULATOR"/>
    <property type="match status" value="1"/>
</dbReference>
<sequence>MESISAKIYSKMNNIDVYIELFNSIKLAAAVLSMALGMKNITFKQIRAFATVARERNFTRAAESLHVTQSTLTSAIKLLEAEIGLPLFDRSTRTLALTPQGERFLPRAQRLLEELEDSLDDLAGLATGQWGYVTVAGAASFIQYVLAPAVAVLAKKHPGIAVRLSEDTTEVATRKVLASEADFGVVTLTEKVPQLESIKLLTDRYGVVFPRHHPLDKKREPITWAELQEHTVIGLHPNNGIRSLIDRQADIPGSLKRPAYEINAMPSLLPLLEQKIGCAALPSMAAAPLVAAGMQFKRLTQPDLYRQLHVFKKKNRSLTPSALALLQATAESLQRLRANRDIHVHATETTLQVFGEA</sequence>
<dbReference type="PROSITE" id="PS50931">
    <property type="entry name" value="HTH_LYSR"/>
    <property type="match status" value="1"/>
</dbReference>
<dbReference type="GO" id="GO:0003677">
    <property type="term" value="F:DNA binding"/>
    <property type="evidence" value="ECO:0007669"/>
    <property type="project" value="UniProtKB-KW"/>
</dbReference>
<dbReference type="GO" id="GO:0003700">
    <property type="term" value="F:DNA-binding transcription factor activity"/>
    <property type="evidence" value="ECO:0007669"/>
    <property type="project" value="InterPro"/>
</dbReference>
<evidence type="ECO:0000313" key="6">
    <source>
        <dbReference type="EMBL" id="OWT61718.1"/>
    </source>
</evidence>
<dbReference type="InterPro" id="IPR005119">
    <property type="entry name" value="LysR_subst-bd"/>
</dbReference>
<accession>A0A225MKF1</accession>
<dbReference type="InterPro" id="IPR000847">
    <property type="entry name" value="LysR_HTH_N"/>
</dbReference>
<dbReference type="CDD" id="cd08440">
    <property type="entry name" value="PBP2_LTTR_like_4"/>
    <property type="match status" value="1"/>
</dbReference>
<dbReference type="SUPFAM" id="SSF53850">
    <property type="entry name" value="Periplasmic binding protein-like II"/>
    <property type="match status" value="1"/>
</dbReference>
<evidence type="ECO:0000259" key="5">
    <source>
        <dbReference type="PROSITE" id="PS50931"/>
    </source>
</evidence>
<dbReference type="Pfam" id="PF03466">
    <property type="entry name" value="LysR_substrate"/>
    <property type="match status" value="1"/>
</dbReference>